<dbReference type="InterPro" id="IPR016032">
    <property type="entry name" value="Sig_transdc_resp-reg_C-effctor"/>
</dbReference>
<dbReference type="SMART" id="SM00028">
    <property type="entry name" value="TPR"/>
    <property type="match status" value="5"/>
</dbReference>
<dbReference type="PANTHER" id="PTHR47691:SF3">
    <property type="entry name" value="HTH-TYPE TRANSCRIPTIONAL REGULATOR RV0890C-RELATED"/>
    <property type="match status" value="1"/>
</dbReference>
<dbReference type="Gene3D" id="1.25.40.10">
    <property type="entry name" value="Tetratricopeptide repeat domain"/>
    <property type="match status" value="2"/>
</dbReference>
<dbReference type="AlphaFoldDB" id="A0A8J3V2S2"/>
<proteinExistence type="inferred from homology"/>
<evidence type="ECO:0000256" key="3">
    <source>
        <dbReference type="PROSITE-ProRule" id="PRU01091"/>
    </source>
</evidence>
<dbReference type="SUPFAM" id="SSF46894">
    <property type="entry name" value="C-terminal effector domain of the bipartite response regulators"/>
    <property type="match status" value="1"/>
</dbReference>
<dbReference type="InterPro" id="IPR019734">
    <property type="entry name" value="TPR_rpt"/>
</dbReference>
<dbReference type="InterPro" id="IPR058852">
    <property type="entry name" value="HTH_77"/>
</dbReference>
<dbReference type="InterPro" id="IPR027417">
    <property type="entry name" value="P-loop_NTPase"/>
</dbReference>
<feature type="DNA-binding region" description="OmpR/PhoB-type" evidence="3">
    <location>
        <begin position="1"/>
        <end position="89"/>
    </location>
</feature>
<dbReference type="Pfam" id="PF25872">
    <property type="entry name" value="HTH_77"/>
    <property type="match status" value="1"/>
</dbReference>
<dbReference type="EMBL" id="BOOR01000024">
    <property type="protein sequence ID" value="GII55120.1"/>
    <property type="molecule type" value="Genomic_DNA"/>
</dbReference>
<dbReference type="InterPro" id="IPR011990">
    <property type="entry name" value="TPR-like_helical_dom_sf"/>
</dbReference>
<gene>
    <name evidence="5" type="ORF">Pth03_35090</name>
</gene>
<evidence type="ECO:0000313" key="5">
    <source>
        <dbReference type="EMBL" id="GII55120.1"/>
    </source>
</evidence>
<dbReference type="SMART" id="SM01043">
    <property type="entry name" value="BTAD"/>
    <property type="match status" value="1"/>
</dbReference>
<dbReference type="InterPro" id="IPR001867">
    <property type="entry name" value="OmpR/PhoB-type_DNA-bd"/>
</dbReference>
<dbReference type="Pfam" id="PF13424">
    <property type="entry name" value="TPR_12"/>
    <property type="match status" value="1"/>
</dbReference>
<feature type="domain" description="OmpR/PhoB-type" evidence="4">
    <location>
        <begin position="1"/>
        <end position="89"/>
    </location>
</feature>
<dbReference type="SUPFAM" id="SSF48452">
    <property type="entry name" value="TPR-like"/>
    <property type="match status" value="2"/>
</dbReference>
<dbReference type="InterPro" id="IPR005158">
    <property type="entry name" value="BTAD"/>
</dbReference>
<comment type="similarity">
    <text evidence="1">Belongs to the AfsR/DnrI/RedD regulatory family.</text>
</comment>
<sequence>MRFGILGPTEARLDDGRTVSIGGPGLRALLGLLLLGAGKVIAGERLIDGLYGERPPATATNALQSQISRLRQLLGDLVVRDPAGYRLAVEPDDVDALRFERLAAEGRRALSSGDSGTAAELLNQALGLWRGPALADIPDAPFAAAQAARLEESRLDAADDLAEAVLALGDSHGLWHDLVPELRRRVAEHPLRERTRAQLMRALYANGRQAEALATFEDARRLLADELGADPSAELAAVHVAVLRSDPALSPAVSPAGPAPARRSLPAPLTTLIGRENDLQQIDALVGESRLVTLTGPGGTGKTRLATEAAGHRPGGVCYVELAPVGDGADVPQAVLSALGLRETGVLAGSGPARQSASPDPVARLVAALTDRPPLLVLDNCEHVIEETARLAERLLTSCPELRVLATSREPLGITGERLYPVPPLGLPPLGGPVHGEPFVDGDALAYPAVRLFAERARAVRPDFTLDAAVAGDVVRVCRALDGLPLAIELAAARLRSMSAGEIAARLGAAGERPDDRFSLLSRGSRTAQPRHRTMRAVVEWSWDLLDDTEQAMARRLTVFAGGATVEAVERVCGLPDTDGLLASLVDKSFVEVVGDRYRMLETIRAFCAERLSEAGEEARLREAHADCFLRLAEAADPHLRGPGQLDWLRRLDDDHDNLHAALRRTIDAGDTRVALRLLSASIGYWTLRGLRRETAAFAGDLLAATGAVPPAGLEEEHALCVFAALSGSDRDPGLAPHVRAATELVDTLETLPRQPYLFVLRATVIGPPERGSVTELAIAQARLRQDPWLSALVDFGNGFLLAFDGHLKEAERRITASVEAARAVGDRWILAVMLSSLAELVEIQGDFSRIEVLTNEALELAERLGAVLDMAETLCRRARGRVHAGDEQGARSDYERATELARRAGAPEITAAAHLGLGEMARLRGDLGTARALFETALAECTADWFGAEEIRARVYISLGWTAELEGDTAEAIGWHRRALSTAVGDRDVSSAARIAEGLAGVAMLEADGRRAALLLGVGAAMRGSAAVGDPDVARVVARCRAAIGESAYETAYERGRALTSERMRVLPDAAQPALTVIEGHLSAFGD</sequence>
<dbReference type="Proteomes" id="UP000605992">
    <property type="component" value="Unassembled WGS sequence"/>
</dbReference>
<keyword evidence="6" id="KW-1185">Reference proteome</keyword>
<organism evidence="5 6">
    <name type="scientific">Planotetraspora thailandica</name>
    <dbReference type="NCBI Taxonomy" id="487172"/>
    <lineage>
        <taxon>Bacteria</taxon>
        <taxon>Bacillati</taxon>
        <taxon>Actinomycetota</taxon>
        <taxon>Actinomycetes</taxon>
        <taxon>Streptosporangiales</taxon>
        <taxon>Streptosporangiaceae</taxon>
        <taxon>Planotetraspora</taxon>
    </lineage>
</organism>
<dbReference type="Pfam" id="PF13401">
    <property type="entry name" value="AAA_22"/>
    <property type="match status" value="1"/>
</dbReference>
<evidence type="ECO:0000256" key="1">
    <source>
        <dbReference type="ARBA" id="ARBA00005820"/>
    </source>
</evidence>
<dbReference type="RefSeq" id="WP_203945328.1">
    <property type="nucleotide sequence ID" value="NZ_BOOR01000024.1"/>
</dbReference>
<name>A0A8J3V2S2_9ACTN</name>
<evidence type="ECO:0000256" key="2">
    <source>
        <dbReference type="ARBA" id="ARBA00023125"/>
    </source>
</evidence>
<dbReference type="GO" id="GO:0000160">
    <property type="term" value="P:phosphorelay signal transduction system"/>
    <property type="evidence" value="ECO:0007669"/>
    <property type="project" value="InterPro"/>
</dbReference>
<evidence type="ECO:0000259" key="4">
    <source>
        <dbReference type="PROSITE" id="PS51755"/>
    </source>
</evidence>
<dbReference type="PANTHER" id="PTHR47691">
    <property type="entry name" value="REGULATOR-RELATED"/>
    <property type="match status" value="1"/>
</dbReference>
<reference evidence="5" key="1">
    <citation type="submission" date="2021-01" db="EMBL/GenBank/DDBJ databases">
        <title>Whole genome shotgun sequence of Planotetraspora thailandica NBRC 104271.</title>
        <authorList>
            <person name="Komaki H."/>
            <person name="Tamura T."/>
        </authorList>
    </citation>
    <scope>NUCLEOTIDE SEQUENCE</scope>
    <source>
        <strain evidence="5">NBRC 104271</strain>
    </source>
</reference>
<dbReference type="SMART" id="SM00862">
    <property type="entry name" value="Trans_reg_C"/>
    <property type="match status" value="1"/>
</dbReference>
<dbReference type="GO" id="GO:0003677">
    <property type="term" value="F:DNA binding"/>
    <property type="evidence" value="ECO:0007669"/>
    <property type="project" value="UniProtKB-UniRule"/>
</dbReference>
<dbReference type="GO" id="GO:0016887">
    <property type="term" value="F:ATP hydrolysis activity"/>
    <property type="evidence" value="ECO:0007669"/>
    <property type="project" value="InterPro"/>
</dbReference>
<accession>A0A8J3V2S2</accession>
<dbReference type="CDD" id="cd15831">
    <property type="entry name" value="BTAD"/>
    <property type="match status" value="1"/>
</dbReference>
<dbReference type="Pfam" id="PF03704">
    <property type="entry name" value="BTAD"/>
    <property type="match status" value="1"/>
</dbReference>
<keyword evidence="2 3" id="KW-0238">DNA-binding</keyword>
<comment type="caution">
    <text evidence="5">The sequence shown here is derived from an EMBL/GenBank/DDBJ whole genome shotgun (WGS) entry which is preliminary data.</text>
</comment>
<dbReference type="PRINTS" id="PR00364">
    <property type="entry name" value="DISEASERSIST"/>
</dbReference>
<dbReference type="InterPro" id="IPR049945">
    <property type="entry name" value="AAA_22"/>
</dbReference>
<evidence type="ECO:0000313" key="6">
    <source>
        <dbReference type="Proteomes" id="UP000605992"/>
    </source>
</evidence>
<dbReference type="SUPFAM" id="SSF52540">
    <property type="entry name" value="P-loop containing nucleoside triphosphate hydrolases"/>
    <property type="match status" value="1"/>
</dbReference>
<dbReference type="Gene3D" id="3.40.50.300">
    <property type="entry name" value="P-loop containing nucleotide triphosphate hydrolases"/>
    <property type="match status" value="1"/>
</dbReference>
<dbReference type="Gene3D" id="1.10.10.10">
    <property type="entry name" value="Winged helix-like DNA-binding domain superfamily/Winged helix DNA-binding domain"/>
    <property type="match status" value="1"/>
</dbReference>
<dbReference type="GO" id="GO:0006355">
    <property type="term" value="P:regulation of DNA-templated transcription"/>
    <property type="evidence" value="ECO:0007669"/>
    <property type="project" value="InterPro"/>
</dbReference>
<dbReference type="InterPro" id="IPR036388">
    <property type="entry name" value="WH-like_DNA-bd_sf"/>
</dbReference>
<dbReference type="PROSITE" id="PS51755">
    <property type="entry name" value="OMPR_PHOB"/>
    <property type="match status" value="1"/>
</dbReference>
<protein>
    <submittedName>
        <fullName evidence="5">SARP family transcriptional regulator</fullName>
    </submittedName>
</protein>